<dbReference type="AlphaFoldDB" id="A0A1H8WVP7"/>
<dbReference type="RefSeq" id="WP_177173603.1">
    <property type="nucleotide sequence ID" value="NZ_FODY01000018.1"/>
</dbReference>
<accession>A0A1H8WVP7</accession>
<evidence type="ECO:0000313" key="3">
    <source>
        <dbReference type="EMBL" id="SEP31527.1"/>
    </source>
</evidence>
<dbReference type="EMBL" id="FODY01000018">
    <property type="protein sequence ID" value="SEP31527.1"/>
    <property type="molecule type" value="Genomic_DNA"/>
</dbReference>
<protein>
    <recommendedName>
        <fullName evidence="2">DUF3887 domain-containing protein</fullName>
    </recommendedName>
</protein>
<reference evidence="3 4" key="1">
    <citation type="submission" date="2016-10" db="EMBL/GenBank/DDBJ databases">
        <authorList>
            <person name="de Groot N.N."/>
        </authorList>
    </citation>
    <scope>NUCLEOTIDE SEQUENCE [LARGE SCALE GENOMIC DNA]</scope>
    <source>
        <strain evidence="3 4">DSM 13305</strain>
    </source>
</reference>
<name>A0A1H8WVP7_9FIRM</name>
<organism evidence="3 4">
    <name type="scientific">Propionispora vibrioides</name>
    <dbReference type="NCBI Taxonomy" id="112903"/>
    <lineage>
        <taxon>Bacteria</taxon>
        <taxon>Bacillati</taxon>
        <taxon>Bacillota</taxon>
        <taxon>Negativicutes</taxon>
        <taxon>Selenomonadales</taxon>
        <taxon>Sporomusaceae</taxon>
        <taxon>Propionispora</taxon>
    </lineage>
</organism>
<sequence>MKRVIYIARMFVVVSAIWLMGVVPCLAADAGQDHLGKWSYTDEIRKFADPMTENLLQMINQDNYGKFSKDFSQKMKDVIPESEYKKIRDDIQTKFGSYASKEFVSLEIRETYLTVYYKVTFSQSEKPVLVRSVFVKENNKVRVGGFWLSPLSYTGNNGEQ</sequence>
<keyword evidence="1" id="KW-0732">Signal</keyword>
<gene>
    <name evidence="3" type="ORF">SAMN04490178_11845</name>
</gene>
<dbReference type="InterPro" id="IPR024981">
    <property type="entry name" value="DUF3887"/>
</dbReference>
<evidence type="ECO:0000313" key="4">
    <source>
        <dbReference type="Proteomes" id="UP000198847"/>
    </source>
</evidence>
<feature type="domain" description="DUF3887" evidence="2">
    <location>
        <begin position="53"/>
        <end position="140"/>
    </location>
</feature>
<keyword evidence="4" id="KW-1185">Reference proteome</keyword>
<feature type="chain" id="PRO_5011640228" description="DUF3887 domain-containing protein" evidence="1">
    <location>
        <begin position="28"/>
        <end position="160"/>
    </location>
</feature>
<dbReference type="Gene3D" id="3.10.450.590">
    <property type="match status" value="1"/>
</dbReference>
<dbReference type="Pfam" id="PF13026">
    <property type="entry name" value="DUF3887"/>
    <property type="match status" value="1"/>
</dbReference>
<dbReference type="STRING" id="112903.SAMN04490178_11845"/>
<feature type="signal peptide" evidence="1">
    <location>
        <begin position="1"/>
        <end position="27"/>
    </location>
</feature>
<evidence type="ECO:0000259" key="2">
    <source>
        <dbReference type="Pfam" id="PF13026"/>
    </source>
</evidence>
<proteinExistence type="predicted"/>
<evidence type="ECO:0000256" key="1">
    <source>
        <dbReference type="SAM" id="SignalP"/>
    </source>
</evidence>
<dbReference type="Proteomes" id="UP000198847">
    <property type="component" value="Unassembled WGS sequence"/>
</dbReference>